<proteinExistence type="predicted"/>
<dbReference type="EMBL" id="SMAN01000020">
    <property type="protein sequence ID" value="TCT18928.1"/>
    <property type="molecule type" value="Genomic_DNA"/>
</dbReference>
<accession>A0A4R3MRF9</accession>
<gene>
    <name evidence="1" type="ORF">EDD68_12032</name>
</gene>
<name>A0A4R3MRF9_9BACI</name>
<dbReference type="Proteomes" id="UP000294650">
    <property type="component" value="Unassembled WGS sequence"/>
</dbReference>
<organism evidence="1 2">
    <name type="scientific">Melghiribacillus thermohalophilus</name>
    <dbReference type="NCBI Taxonomy" id="1324956"/>
    <lineage>
        <taxon>Bacteria</taxon>
        <taxon>Bacillati</taxon>
        <taxon>Bacillota</taxon>
        <taxon>Bacilli</taxon>
        <taxon>Bacillales</taxon>
        <taxon>Bacillaceae</taxon>
        <taxon>Melghiribacillus</taxon>
    </lineage>
</organism>
<reference evidence="1 2" key="1">
    <citation type="submission" date="2019-03" db="EMBL/GenBank/DDBJ databases">
        <title>Genomic Encyclopedia of Type Strains, Phase IV (KMG-IV): sequencing the most valuable type-strain genomes for metagenomic binning, comparative biology and taxonomic classification.</title>
        <authorList>
            <person name="Goeker M."/>
        </authorList>
    </citation>
    <scope>NUCLEOTIDE SEQUENCE [LARGE SCALE GENOMIC DNA]</scope>
    <source>
        <strain evidence="1 2">DSM 25894</strain>
    </source>
</reference>
<dbReference type="AlphaFoldDB" id="A0A4R3MRF9"/>
<comment type="caution">
    <text evidence="1">The sequence shown here is derived from an EMBL/GenBank/DDBJ whole genome shotgun (WGS) entry which is preliminary data.</text>
</comment>
<dbReference type="OrthoDB" id="2354098at2"/>
<dbReference type="InterPro" id="IPR025930">
    <property type="entry name" value="NETI"/>
</dbReference>
<evidence type="ECO:0000313" key="2">
    <source>
        <dbReference type="Proteomes" id="UP000294650"/>
    </source>
</evidence>
<evidence type="ECO:0000313" key="1">
    <source>
        <dbReference type="EMBL" id="TCT18928.1"/>
    </source>
</evidence>
<dbReference type="Pfam" id="PF14044">
    <property type="entry name" value="NETI"/>
    <property type="match status" value="1"/>
</dbReference>
<sequence length="68" mass="7742">MGKKKKLTFKVQDHESIDQCLSRIRKEGYTPVRRIEKPIFKEGEKGIEPAGREIIFEAVLAGPDISKT</sequence>
<dbReference type="RefSeq" id="WP_132372591.1">
    <property type="nucleotide sequence ID" value="NZ_SMAN01000020.1"/>
</dbReference>
<keyword evidence="2" id="KW-1185">Reference proteome</keyword>
<protein>
    <submittedName>
        <fullName evidence="1">NETI protein</fullName>
    </submittedName>
</protein>